<protein>
    <submittedName>
        <fullName evidence="1">Uncharacterized protein</fullName>
    </submittedName>
</protein>
<dbReference type="EMBL" id="APAU02000152">
    <property type="protein sequence ID" value="EUB55612.1"/>
    <property type="molecule type" value="Genomic_DNA"/>
</dbReference>
<dbReference type="CTD" id="36345267"/>
<sequence>MCGAQLIQISDETSSHQMPVTLLKREMRISHKTLFLLGATESSDSIKSTTFSVVAVHTPLEYILTSKSTQREKRNETKLKVDGLV</sequence>
<evidence type="ECO:0000313" key="2">
    <source>
        <dbReference type="Proteomes" id="UP000019149"/>
    </source>
</evidence>
<accession>W6UAW4</accession>
<organism evidence="1 2">
    <name type="scientific">Echinococcus granulosus</name>
    <name type="common">Hydatid tapeworm</name>
    <dbReference type="NCBI Taxonomy" id="6210"/>
    <lineage>
        <taxon>Eukaryota</taxon>
        <taxon>Metazoa</taxon>
        <taxon>Spiralia</taxon>
        <taxon>Lophotrochozoa</taxon>
        <taxon>Platyhelminthes</taxon>
        <taxon>Cestoda</taxon>
        <taxon>Eucestoda</taxon>
        <taxon>Cyclophyllidea</taxon>
        <taxon>Taeniidae</taxon>
        <taxon>Echinococcus</taxon>
        <taxon>Echinococcus granulosus group</taxon>
    </lineage>
</organism>
<name>W6UAW4_ECHGR</name>
<dbReference type="GeneID" id="36345267"/>
<evidence type="ECO:0000313" key="1">
    <source>
        <dbReference type="EMBL" id="EUB55612.1"/>
    </source>
</evidence>
<dbReference type="KEGG" id="egl:EGR_09552"/>
<dbReference type="Proteomes" id="UP000019149">
    <property type="component" value="Unassembled WGS sequence"/>
</dbReference>
<proteinExistence type="predicted"/>
<comment type="caution">
    <text evidence="1">The sequence shown here is derived from an EMBL/GenBank/DDBJ whole genome shotgun (WGS) entry which is preliminary data.</text>
</comment>
<gene>
    <name evidence="1" type="ORF">EGR_09552</name>
</gene>
<reference evidence="1 2" key="1">
    <citation type="journal article" date="2013" name="Nat. Genet.">
        <title>The genome of the hydatid tapeworm Echinococcus granulosus.</title>
        <authorList>
            <person name="Zheng H."/>
            <person name="Zhang W."/>
            <person name="Zhang L."/>
            <person name="Zhang Z."/>
            <person name="Li J."/>
            <person name="Lu G."/>
            <person name="Zhu Y."/>
            <person name="Wang Y."/>
            <person name="Huang Y."/>
            <person name="Liu J."/>
            <person name="Kang H."/>
            <person name="Chen J."/>
            <person name="Wang L."/>
            <person name="Chen A."/>
            <person name="Yu S."/>
            <person name="Gao Z."/>
            <person name="Jin L."/>
            <person name="Gu W."/>
            <person name="Wang Z."/>
            <person name="Zhao L."/>
            <person name="Shi B."/>
            <person name="Wen H."/>
            <person name="Lin R."/>
            <person name="Jones M.K."/>
            <person name="Brejova B."/>
            <person name="Vinar T."/>
            <person name="Zhao G."/>
            <person name="McManus D.P."/>
            <person name="Chen Z."/>
            <person name="Zhou Y."/>
            <person name="Wang S."/>
        </authorList>
    </citation>
    <scope>NUCLEOTIDE SEQUENCE [LARGE SCALE GENOMIC DNA]</scope>
</reference>
<keyword evidence="2" id="KW-1185">Reference proteome</keyword>
<dbReference type="RefSeq" id="XP_024346808.1">
    <property type="nucleotide sequence ID" value="XM_024498801.1"/>
</dbReference>
<dbReference type="AlphaFoldDB" id="W6UAW4"/>